<dbReference type="Pfam" id="PF10152">
    <property type="entry name" value="CCDC53"/>
    <property type="match status" value="1"/>
</dbReference>
<sequence>MLTSQQDLSKLKPINSRQTACSVNCIIMRIVDVLNEFGENAETTLRKAERNLRDAEIKLRLLEKKLQSVKLEDENEVIATTSKEIENNDELVEQEKPVEVQEPSSSISPPEPSESSSPSPKIGEILNRDDPRYAKYFKMLKMGVVEQAVILKMRAENVDPTILQKPDEVSTNPVEKQDSDSEFSSFSDSD</sequence>
<keyword evidence="5" id="KW-1185">Reference proteome</keyword>
<organism evidence="4 5">
    <name type="scientific">Caenorhabditis angaria</name>
    <dbReference type="NCBI Taxonomy" id="860376"/>
    <lineage>
        <taxon>Eukaryota</taxon>
        <taxon>Metazoa</taxon>
        <taxon>Ecdysozoa</taxon>
        <taxon>Nematoda</taxon>
        <taxon>Chromadorea</taxon>
        <taxon>Rhabditida</taxon>
        <taxon>Rhabditina</taxon>
        <taxon>Rhabditomorpha</taxon>
        <taxon>Rhabditoidea</taxon>
        <taxon>Rhabditidae</taxon>
        <taxon>Peloderinae</taxon>
        <taxon>Caenorhabditis</taxon>
    </lineage>
</organism>
<feature type="region of interest" description="Disordered" evidence="3">
    <location>
        <begin position="156"/>
        <end position="190"/>
    </location>
</feature>
<evidence type="ECO:0000256" key="3">
    <source>
        <dbReference type="SAM" id="MobiDB-lite"/>
    </source>
</evidence>
<dbReference type="AlphaFoldDB" id="A0A9P1IBM3"/>
<name>A0A9P1IBM3_9PELO</name>
<accession>A0A9P1IBM3</accession>
<dbReference type="GO" id="GO:0071203">
    <property type="term" value="C:WASH complex"/>
    <property type="evidence" value="ECO:0007669"/>
    <property type="project" value="InterPro"/>
</dbReference>
<evidence type="ECO:0000313" key="4">
    <source>
        <dbReference type="EMBL" id="CAI5442099.1"/>
    </source>
</evidence>
<proteinExistence type="inferred from homology"/>
<dbReference type="EMBL" id="CANHGI010000002">
    <property type="protein sequence ID" value="CAI5442099.1"/>
    <property type="molecule type" value="Genomic_DNA"/>
</dbReference>
<feature type="region of interest" description="Disordered" evidence="3">
    <location>
        <begin position="80"/>
        <end position="127"/>
    </location>
</feature>
<dbReference type="Proteomes" id="UP001152747">
    <property type="component" value="Unassembled WGS sequence"/>
</dbReference>
<gene>
    <name evidence="4" type="ORF">CAMP_LOCUS4736</name>
</gene>
<dbReference type="GO" id="GO:0006887">
    <property type="term" value="P:exocytosis"/>
    <property type="evidence" value="ECO:0007669"/>
    <property type="project" value="TreeGrafter"/>
</dbReference>
<dbReference type="PANTHER" id="PTHR13015">
    <property type="entry name" value="PROTEIN AD-016-RELATED"/>
    <property type="match status" value="1"/>
</dbReference>
<reference evidence="4" key="1">
    <citation type="submission" date="2022-11" db="EMBL/GenBank/DDBJ databases">
        <authorList>
            <person name="Kikuchi T."/>
        </authorList>
    </citation>
    <scope>NUCLEOTIDE SEQUENCE</scope>
    <source>
        <strain evidence="4">PS1010</strain>
    </source>
</reference>
<evidence type="ECO:0000313" key="5">
    <source>
        <dbReference type="Proteomes" id="UP001152747"/>
    </source>
</evidence>
<evidence type="ECO:0000256" key="1">
    <source>
        <dbReference type="ARBA" id="ARBA00006290"/>
    </source>
</evidence>
<feature type="compositionally biased region" description="Low complexity" evidence="3">
    <location>
        <begin position="100"/>
        <end position="120"/>
    </location>
</feature>
<keyword evidence="2" id="KW-0175">Coiled coil</keyword>
<dbReference type="GO" id="GO:0030041">
    <property type="term" value="P:actin filament polymerization"/>
    <property type="evidence" value="ECO:0007669"/>
    <property type="project" value="TreeGrafter"/>
</dbReference>
<comment type="similarity">
    <text evidence="1">Belongs to the CCDC53 family.</text>
</comment>
<dbReference type="OrthoDB" id="268027at2759"/>
<evidence type="ECO:0000256" key="2">
    <source>
        <dbReference type="SAM" id="Coils"/>
    </source>
</evidence>
<comment type="caution">
    <text evidence="4">The sequence shown here is derived from an EMBL/GenBank/DDBJ whole genome shotgun (WGS) entry which is preliminary data.</text>
</comment>
<dbReference type="InterPro" id="IPR019309">
    <property type="entry name" value="WASHC3"/>
</dbReference>
<feature type="coiled-coil region" evidence="2">
    <location>
        <begin position="38"/>
        <end position="72"/>
    </location>
</feature>
<protein>
    <recommendedName>
        <fullName evidence="6">WASH complex subunit 3</fullName>
    </recommendedName>
</protein>
<dbReference type="PANTHER" id="PTHR13015:SF0">
    <property type="entry name" value="WASH COMPLEX SUBUNIT 3"/>
    <property type="match status" value="1"/>
</dbReference>
<evidence type="ECO:0008006" key="6">
    <source>
        <dbReference type="Google" id="ProtNLM"/>
    </source>
</evidence>